<keyword evidence="3" id="KW-1185">Reference proteome</keyword>
<accession>A0A8J3II36</accession>
<dbReference type="RefSeq" id="WP_220205681.1">
    <property type="nucleotide sequence ID" value="NZ_BNJK01000001.1"/>
</dbReference>
<dbReference type="EMBL" id="BNJK01000001">
    <property type="protein sequence ID" value="GHO94976.1"/>
    <property type="molecule type" value="Genomic_DNA"/>
</dbReference>
<reference evidence="2" key="1">
    <citation type="submission" date="2020-10" db="EMBL/GenBank/DDBJ databases">
        <title>Taxonomic study of unclassified bacteria belonging to the class Ktedonobacteria.</title>
        <authorList>
            <person name="Yabe S."/>
            <person name="Wang C.M."/>
            <person name="Zheng Y."/>
            <person name="Sakai Y."/>
            <person name="Cavaletti L."/>
            <person name="Monciardini P."/>
            <person name="Donadio S."/>
        </authorList>
    </citation>
    <scope>NUCLEOTIDE SEQUENCE</scope>
    <source>
        <strain evidence="2">ID150040</strain>
    </source>
</reference>
<feature type="region of interest" description="Disordered" evidence="1">
    <location>
        <begin position="120"/>
        <end position="209"/>
    </location>
</feature>
<evidence type="ECO:0000313" key="3">
    <source>
        <dbReference type="Proteomes" id="UP000597444"/>
    </source>
</evidence>
<evidence type="ECO:0000256" key="1">
    <source>
        <dbReference type="SAM" id="MobiDB-lite"/>
    </source>
</evidence>
<comment type="caution">
    <text evidence="2">The sequence shown here is derived from an EMBL/GenBank/DDBJ whole genome shotgun (WGS) entry which is preliminary data.</text>
</comment>
<feature type="compositionally biased region" description="Basic and acidic residues" evidence="1">
    <location>
        <begin position="132"/>
        <end position="146"/>
    </location>
</feature>
<name>A0A8J3II36_9CHLR</name>
<protein>
    <submittedName>
        <fullName evidence="2">Uncharacterized protein</fullName>
    </submittedName>
</protein>
<organism evidence="2 3">
    <name type="scientific">Reticulibacter mediterranei</name>
    <dbReference type="NCBI Taxonomy" id="2778369"/>
    <lineage>
        <taxon>Bacteria</taxon>
        <taxon>Bacillati</taxon>
        <taxon>Chloroflexota</taxon>
        <taxon>Ktedonobacteria</taxon>
        <taxon>Ktedonobacterales</taxon>
        <taxon>Reticulibacteraceae</taxon>
        <taxon>Reticulibacter</taxon>
    </lineage>
</organism>
<feature type="compositionally biased region" description="Basic and acidic residues" evidence="1">
    <location>
        <begin position="199"/>
        <end position="209"/>
    </location>
</feature>
<gene>
    <name evidence="2" type="ORF">KSF_050240</name>
</gene>
<evidence type="ECO:0000313" key="2">
    <source>
        <dbReference type="EMBL" id="GHO94976.1"/>
    </source>
</evidence>
<dbReference type="AlphaFoldDB" id="A0A8J3II36"/>
<proteinExistence type="predicted"/>
<feature type="compositionally biased region" description="Low complexity" evidence="1">
    <location>
        <begin position="148"/>
        <end position="157"/>
    </location>
</feature>
<dbReference type="Proteomes" id="UP000597444">
    <property type="component" value="Unassembled WGS sequence"/>
</dbReference>
<sequence length="209" mass="23108">MGGDPISTVIGVLPDNACAEKAIDDLRRNGFSYNRIRLVQRGNGSVFDNLKGMFTGQASVASNTVDDLTKMGMPDYEAHHYQQELEANRILLLMNADDRPEEAFRLLRQNGAFDINARLRTTAPDTSTQAARAEEERELTPADRRTTTARTDVPPAVSQRDTIAEEEAARSKEPPAVSQRDTVAEEEAETENPAPVTNEEVRTEARHNA</sequence>